<reference evidence="4 5" key="1">
    <citation type="submission" date="2018-05" db="EMBL/GenBank/DDBJ databases">
        <title>Genomic Encyclopedia of Type Strains, Phase IV (KMG-IV): sequencing the most valuable type-strain genomes for metagenomic binning, comparative biology and taxonomic classification.</title>
        <authorList>
            <person name="Goeker M."/>
        </authorList>
    </citation>
    <scope>NUCLEOTIDE SEQUENCE [LARGE SCALE GENOMIC DNA]</scope>
    <source>
        <strain evidence="4 5">DSM 24906</strain>
    </source>
</reference>
<organism evidence="4 5">
    <name type="scientific">Oceanotoga teriensis</name>
    <dbReference type="NCBI Taxonomy" id="515440"/>
    <lineage>
        <taxon>Bacteria</taxon>
        <taxon>Thermotogati</taxon>
        <taxon>Thermotogota</taxon>
        <taxon>Thermotogae</taxon>
        <taxon>Petrotogales</taxon>
        <taxon>Petrotogaceae</taxon>
        <taxon>Oceanotoga</taxon>
    </lineage>
</organism>
<evidence type="ECO:0000259" key="2">
    <source>
        <dbReference type="Pfam" id="PF01205"/>
    </source>
</evidence>
<keyword evidence="5" id="KW-1185">Reference proteome</keyword>
<evidence type="ECO:0000259" key="3">
    <source>
        <dbReference type="Pfam" id="PF09186"/>
    </source>
</evidence>
<dbReference type="InterPro" id="IPR023582">
    <property type="entry name" value="Impact"/>
</dbReference>
<proteinExistence type="inferred from homology"/>
<comment type="caution">
    <text evidence="4">The sequence shown here is derived from an EMBL/GenBank/DDBJ whole genome shotgun (WGS) entry which is preliminary data.</text>
</comment>
<dbReference type="InterPro" id="IPR001498">
    <property type="entry name" value="Impact_N"/>
</dbReference>
<dbReference type="AlphaFoldDB" id="A0AA45C5A9"/>
<dbReference type="EMBL" id="QGGI01000017">
    <property type="protein sequence ID" value="PWJ88718.1"/>
    <property type="molecule type" value="Genomic_DNA"/>
</dbReference>
<evidence type="ECO:0000313" key="4">
    <source>
        <dbReference type="EMBL" id="PWJ88718.1"/>
    </source>
</evidence>
<dbReference type="PANTHER" id="PTHR16301:SF20">
    <property type="entry name" value="IMPACT FAMILY MEMBER YIGZ"/>
    <property type="match status" value="1"/>
</dbReference>
<gene>
    <name evidence="4" type="ORF">C7380_1178</name>
</gene>
<evidence type="ECO:0000313" key="5">
    <source>
        <dbReference type="Proteomes" id="UP000245921"/>
    </source>
</evidence>
<name>A0AA45C5A9_9BACT</name>
<dbReference type="Gene3D" id="3.30.230.30">
    <property type="entry name" value="Impact, N-terminal domain"/>
    <property type="match status" value="1"/>
</dbReference>
<dbReference type="InterPro" id="IPR036956">
    <property type="entry name" value="Impact_N_sf"/>
</dbReference>
<protein>
    <submittedName>
        <fullName evidence="4">YigZ family protein</fullName>
    </submittedName>
</protein>
<dbReference type="RefSeq" id="WP_109605714.1">
    <property type="nucleotide sequence ID" value="NZ_QGGI01000017.1"/>
</dbReference>
<dbReference type="SUPFAM" id="SSF54211">
    <property type="entry name" value="Ribosomal protein S5 domain 2-like"/>
    <property type="match status" value="1"/>
</dbReference>
<sequence>MSYYSIINEKETKLNIKRSEFITNIKKVKNEEAAKNYIKKISEKYKNATHNCWAYYVIEEIEKYNYSDNGEPSGTAGKPIFGQIEKYNLKNVAIVVTRYYGGIKLGVRGLIDAYSNSAENSIKNCDIVEMNNSIKLICETDYSKFNEIEKLLKREKGWKITEKNFTDKVEFQINIIENKSEEIINILKEKTNKIHENGFVEIALKMGDKNE</sequence>
<dbReference type="Proteomes" id="UP000245921">
    <property type="component" value="Unassembled WGS sequence"/>
</dbReference>
<feature type="domain" description="Impact N-terminal" evidence="2">
    <location>
        <begin position="17"/>
        <end position="121"/>
    </location>
</feature>
<accession>A0AA45C5A9</accession>
<dbReference type="GO" id="GO:0006446">
    <property type="term" value="P:regulation of translational initiation"/>
    <property type="evidence" value="ECO:0007669"/>
    <property type="project" value="TreeGrafter"/>
</dbReference>
<dbReference type="NCBIfam" id="TIGR00257">
    <property type="entry name" value="IMPACT_YIGZ"/>
    <property type="match status" value="1"/>
</dbReference>
<dbReference type="InterPro" id="IPR020568">
    <property type="entry name" value="Ribosomal_Su5_D2-typ_SF"/>
</dbReference>
<comment type="similarity">
    <text evidence="1">Belongs to the IMPACT family.</text>
</comment>
<dbReference type="Pfam" id="PF01205">
    <property type="entry name" value="Impact_N"/>
    <property type="match status" value="1"/>
</dbReference>
<dbReference type="InterPro" id="IPR015796">
    <property type="entry name" value="Impact_YigZ-like"/>
</dbReference>
<evidence type="ECO:0000256" key="1">
    <source>
        <dbReference type="ARBA" id="ARBA00007665"/>
    </source>
</evidence>
<dbReference type="Pfam" id="PF09186">
    <property type="entry name" value="DUF1949"/>
    <property type="match status" value="1"/>
</dbReference>
<dbReference type="GO" id="GO:0005737">
    <property type="term" value="C:cytoplasm"/>
    <property type="evidence" value="ECO:0007669"/>
    <property type="project" value="TreeGrafter"/>
</dbReference>
<dbReference type="PANTHER" id="PTHR16301">
    <property type="entry name" value="IMPACT-RELATED"/>
    <property type="match status" value="1"/>
</dbReference>
<dbReference type="InterPro" id="IPR015269">
    <property type="entry name" value="UPF0029_Impact_C"/>
</dbReference>
<feature type="domain" description="UPF0029" evidence="3">
    <location>
        <begin position="138"/>
        <end position="192"/>
    </location>
</feature>